<evidence type="ECO:0000256" key="13">
    <source>
        <dbReference type="ARBA" id="ARBA00023157"/>
    </source>
</evidence>
<comment type="similarity">
    <text evidence="2 14">Belongs to the radical SAM superfamily. RlmN family.</text>
</comment>
<evidence type="ECO:0000256" key="2">
    <source>
        <dbReference type="ARBA" id="ARBA00007544"/>
    </source>
</evidence>
<name>C3L4L2_AMOA5</name>
<evidence type="ECO:0000256" key="5">
    <source>
        <dbReference type="ARBA" id="ARBA00022552"/>
    </source>
</evidence>
<evidence type="ECO:0000313" key="17">
    <source>
        <dbReference type="Proteomes" id="UP000001227"/>
    </source>
</evidence>
<feature type="active site" description="Proton acceptor" evidence="14">
    <location>
        <position position="75"/>
    </location>
</feature>
<keyword evidence="8 14" id="KW-0949">S-adenosyl-L-methionine</keyword>
<proteinExistence type="inferred from homology"/>
<evidence type="ECO:0000256" key="6">
    <source>
        <dbReference type="ARBA" id="ARBA00022603"/>
    </source>
</evidence>
<feature type="binding site" evidence="14">
    <location>
        <position position="95"/>
    </location>
    <ligand>
        <name>[4Fe-4S] cluster</name>
        <dbReference type="ChEBI" id="CHEBI:49883"/>
        <note>4Fe-4S-S-AdoMet</note>
    </ligand>
</feature>
<dbReference type="SFLD" id="SFLDG01062">
    <property type="entry name" value="methyltransferase_(Class_A)"/>
    <property type="match status" value="1"/>
</dbReference>
<comment type="miscellaneous">
    <text evidence="14">Reaction proceeds by a ping-pong mechanism involving intermediate methylation of a conserved cysteine residue.</text>
</comment>
<dbReference type="AlphaFoldDB" id="C3L4L2"/>
<keyword evidence="10 14" id="KW-0479">Metal-binding</keyword>
<comment type="function">
    <text evidence="14">Specifically methylates position 2 of adenine 2503 in 23S rRNA and position 2 of adenine 37 in tRNAs.</text>
</comment>
<dbReference type="STRING" id="452471.Aasi_1616"/>
<comment type="subcellular location">
    <subcellularLocation>
        <location evidence="1 14">Cytoplasm</location>
    </subcellularLocation>
</comment>
<comment type="cofactor">
    <cofactor evidence="14">
        <name>[4Fe-4S] cluster</name>
        <dbReference type="ChEBI" id="CHEBI:49883"/>
    </cofactor>
    <text evidence="14">Binds 1 [4Fe-4S] cluster. The cluster is coordinated with 3 cysteines and an exchangeable S-adenosyl-L-methionine.</text>
</comment>
<keyword evidence="3 14" id="KW-0004">4Fe-4S</keyword>
<dbReference type="InterPro" id="IPR040072">
    <property type="entry name" value="Methyltransferase_A"/>
</dbReference>
<feature type="active site" description="S-methylcysteine intermediate" evidence="14">
    <location>
        <position position="324"/>
    </location>
</feature>
<keyword evidence="9 14" id="KW-0819">tRNA processing</keyword>
<dbReference type="GO" id="GO:0019843">
    <property type="term" value="F:rRNA binding"/>
    <property type="evidence" value="ECO:0007669"/>
    <property type="project" value="UniProtKB-UniRule"/>
</dbReference>
<dbReference type="InterPro" id="IPR004383">
    <property type="entry name" value="rRNA_lsu_MTrfase_RlmN/Cfr"/>
</dbReference>
<dbReference type="InterPro" id="IPR027492">
    <property type="entry name" value="RNA_MTrfase_RlmN"/>
</dbReference>
<dbReference type="InterPro" id="IPR058240">
    <property type="entry name" value="rSAM_sf"/>
</dbReference>
<dbReference type="GO" id="GO:0030488">
    <property type="term" value="P:tRNA methylation"/>
    <property type="evidence" value="ECO:0007669"/>
    <property type="project" value="UniProtKB-UniRule"/>
</dbReference>
<comment type="catalytic activity">
    <reaction evidence="14">
        <text>adenosine(37) in tRNA + 2 reduced [2Fe-2S]-[ferredoxin] + 2 S-adenosyl-L-methionine = 2-methyladenosine(37) in tRNA + 5'-deoxyadenosine + L-methionine + 2 oxidized [2Fe-2S]-[ferredoxin] + S-adenosyl-L-homocysteine</text>
        <dbReference type="Rhea" id="RHEA:43332"/>
        <dbReference type="Rhea" id="RHEA-COMP:10000"/>
        <dbReference type="Rhea" id="RHEA-COMP:10001"/>
        <dbReference type="Rhea" id="RHEA-COMP:10162"/>
        <dbReference type="Rhea" id="RHEA-COMP:10485"/>
        <dbReference type="ChEBI" id="CHEBI:17319"/>
        <dbReference type="ChEBI" id="CHEBI:33737"/>
        <dbReference type="ChEBI" id="CHEBI:33738"/>
        <dbReference type="ChEBI" id="CHEBI:57844"/>
        <dbReference type="ChEBI" id="CHEBI:57856"/>
        <dbReference type="ChEBI" id="CHEBI:59789"/>
        <dbReference type="ChEBI" id="CHEBI:74411"/>
        <dbReference type="ChEBI" id="CHEBI:74497"/>
        <dbReference type="EC" id="2.1.1.192"/>
    </reaction>
</comment>
<feature type="binding site" evidence="14">
    <location>
        <position position="99"/>
    </location>
    <ligand>
        <name>[4Fe-4S] cluster</name>
        <dbReference type="ChEBI" id="CHEBI:49883"/>
        <note>4Fe-4S-S-AdoMet</note>
    </ligand>
</feature>
<evidence type="ECO:0000256" key="14">
    <source>
        <dbReference type="HAMAP-Rule" id="MF_01849"/>
    </source>
</evidence>
<dbReference type="Gene3D" id="1.10.150.530">
    <property type="match status" value="1"/>
</dbReference>
<dbReference type="GO" id="GO:0070475">
    <property type="term" value="P:rRNA base methylation"/>
    <property type="evidence" value="ECO:0007669"/>
    <property type="project" value="UniProtKB-UniRule"/>
</dbReference>
<feature type="binding site" evidence="14">
    <location>
        <begin position="150"/>
        <end position="151"/>
    </location>
    <ligand>
        <name>S-adenosyl-L-methionine</name>
        <dbReference type="ChEBI" id="CHEBI:59789"/>
    </ligand>
</feature>
<dbReference type="PANTHER" id="PTHR30544:SF5">
    <property type="entry name" value="RADICAL SAM CORE DOMAIN-CONTAINING PROTEIN"/>
    <property type="match status" value="1"/>
</dbReference>
<dbReference type="eggNOG" id="COG0820">
    <property type="taxonomic scope" value="Bacteria"/>
</dbReference>
<dbReference type="GO" id="GO:0046872">
    <property type="term" value="F:metal ion binding"/>
    <property type="evidence" value="ECO:0007669"/>
    <property type="project" value="UniProtKB-KW"/>
</dbReference>
<accession>C3L4L2</accession>
<dbReference type="GO" id="GO:0002935">
    <property type="term" value="F:tRNA (adenine(37)-C2)-methyltransferase activity"/>
    <property type="evidence" value="ECO:0007669"/>
    <property type="project" value="UniProtKB-UniRule"/>
</dbReference>
<dbReference type="CDD" id="cd01335">
    <property type="entry name" value="Radical_SAM"/>
    <property type="match status" value="1"/>
</dbReference>
<dbReference type="Pfam" id="PF21016">
    <property type="entry name" value="RlmN_N"/>
    <property type="match status" value="1"/>
</dbReference>
<dbReference type="PIRSF" id="PIRSF006004">
    <property type="entry name" value="CHP00048"/>
    <property type="match status" value="1"/>
</dbReference>
<feature type="domain" description="Radical SAM core" evidence="15">
    <location>
        <begin position="81"/>
        <end position="321"/>
    </location>
</feature>
<dbReference type="EC" id="2.1.1.192" evidence="14"/>
<keyword evidence="4 14" id="KW-0963">Cytoplasm</keyword>
<dbReference type="InterPro" id="IPR013785">
    <property type="entry name" value="Aldolase_TIM"/>
</dbReference>
<dbReference type="InterPro" id="IPR048641">
    <property type="entry name" value="RlmN_N"/>
</dbReference>
<evidence type="ECO:0000256" key="11">
    <source>
        <dbReference type="ARBA" id="ARBA00023004"/>
    </source>
</evidence>
<dbReference type="HOGENOM" id="CLU_029101_2_0_10"/>
<dbReference type="InterPro" id="IPR007197">
    <property type="entry name" value="rSAM"/>
</dbReference>
<feature type="binding site" evidence="14">
    <location>
        <position position="281"/>
    </location>
    <ligand>
        <name>S-adenosyl-L-methionine</name>
        <dbReference type="ChEBI" id="CHEBI:59789"/>
    </ligand>
</feature>
<dbReference type="Proteomes" id="UP000001227">
    <property type="component" value="Chromosome"/>
</dbReference>
<dbReference type="HAMAP" id="MF_01849">
    <property type="entry name" value="RNA_methyltr_RlmN"/>
    <property type="match status" value="1"/>
</dbReference>
<evidence type="ECO:0000256" key="1">
    <source>
        <dbReference type="ARBA" id="ARBA00004496"/>
    </source>
</evidence>
<dbReference type="GO" id="GO:0000049">
    <property type="term" value="F:tRNA binding"/>
    <property type="evidence" value="ECO:0007669"/>
    <property type="project" value="UniProtKB-UniRule"/>
</dbReference>
<keyword evidence="13 14" id="KW-1015">Disulfide bond</keyword>
<dbReference type="SFLD" id="SFLDF00275">
    <property type="entry name" value="adenosine_C2_methyltransferase"/>
    <property type="match status" value="1"/>
</dbReference>
<keyword evidence="12 14" id="KW-0411">Iron-sulfur</keyword>
<feature type="binding site" evidence="14">
    <location>
        <begin position="204"/>
        <end position="206"/>
    </location>
    <ligand>
        <name>S-adenosyl-L-methionine</name>
        <dbReference type="ChEBI" id="CHEBI:59789"/>
    </ligand>
</feature>
<comment type="caution">
    <text evidence="14">Lacks conserved residue(s) required for the propagation of feature annotation.</text>
</comment>
<evidence type="ECO:0000256" key="12">
    <source>
        <dbReference type="ARBA" id="ARBA00023014"/>
    </source>
</evidence>
<dbReference type="Gene3D" id="3.20.20.70">
    <property type="entry name" value="Aldolase class I"/>
    <property type="match status" value="1"/>
</dbReference>
<dbReference type="GO" id="GO:0051539">
    <property type="term" value="F:4 iron, 4 sulfur cluster binding"/>
    <property type="evidence" value="ECO:0007669"/>
    <property type="project" value="UniProtKB-UniRule"/>
</dbReference>
<sequence length="339" mass="37934">MELLKEPAFRADQVWRWVYQLGAQSFSTMNNVPLLFRETLGLHYSLERTQEHQVLISKDKTIKWLLAFSDANEVETVWIPEQTRSTLCISSQVGCTLNCKFCHTGTQPLVRNLRAGEIVAQLLHAKDVLQDWPSHAPTRKINNIVMMGMGEPLLNYEQVAKAIQIMMHPQGLDISRKKITLSTSGIVPQIKRCAEELGVNLAISLHAVTDELRNHLVPINKKYPINELLQACRDYASITGCRKITFEYVMLKGVNDSPADAKKLVDLIKGIPAKINLIPFNPWPGTELECSTESNIKQFAAIIEKAGYIAPVRTPRGEDIMAACGQLKSASIKAKAYQA</sequence>
<evidence type="ECO:0000256" key="3">
    <source>
        <dbReference type="ARBA" id="ARBA00022485"/>
    </source>
</evidence>
<keyword evidence="5 14" id="KW-0698">rRNA processing</keyword>
<dbReference type="NCBIfam" id="TIGR00048">
    <property type="entry name" value="rRNA_mod_RlmN"/>
    <property type="match status" value="1"/>
</dbReference>
<keyword evidence="7 14" id="KW-0808">Transferase</keyword>
<dbReference type="KEGG" id="aas:Aasi_1616"/>
<organism evidence="16 17">
    <name type="scientific">Amoebophilus asiaticus (strain 5a2)</name>
    <dbReference type="NCBI Taxonomy" id="452471"/>
    <lineage>
        <taxon>Bacteria</taxon>
        <taxon>Pseudomonadati</taxon>
        <taxon>Bacteroidota</taxon>
        <taxon>Cytophagia</taxon>
        <taxon>Cytophagales</taxon>
        <taxon>Amoebophilaceae</taxon>
        <taxon>Candidatus Amoebophilus</taxon>
    </lineage>
</organism>
<evidence type="ECO:0000313" key="16">
    <source>
        <dbReference type="EMBL" id="ACP20930.1"/>
    </source>
</evidence>
<dbReference type="SUPFAM" id="SSF102114">
    <property type="entry name" value="Radical SAM enzymes"/>
    <property type="match status" value="1"/>
</dbReference>
<evidence type="ECO:0000259" key="15">
    <source>
        <dbReference type="PROSITE" id="PS51918"/>
    </source>
</evidence>
<feature type="binding site" evidence="14">
    <location>
        <position position="102"/>
    </location>
    <ligand>
        <name>[4Fe-4S] cluster</name>
        <dbReference type="ChEBI" id="CHEBI:49883"/>
        <note>4Fe-4S-S-AdoMet</note>
    </ligand>
</feature>
<evidence type="ECO:0000256" key="10">
    <source>
        <dbReference type="ARBA" id="ARBA00022723"/>
    </source>
</evidence>
<keyword evidence="11 14" id="KW-0408">Iron</keyword>
<evidence type="ECO:0000256" key="4">
    <source>
        <dbReference type="ARBA" id="ARBA00022490"/>
    </source>
</evidence>
<dbReference type="PROSITE" id="PS51918">
    <property type="entry name" value="RADICAL_SAM"/>
    <property type="match status" value="1"/>
</dbReference>
<reference evidence="16 17" key="1">
    <citation type="journal article" date="2010" name="J. Bacteriol.">
        <title>The genome of the amoeba symbiont 'Candidatus Amoebophilus asiaticus' reveals common mechanisms for host cell interaction among amoeba-associated bacteria.</title>
        <authorList>
            <person name="Schmitz-Esser S."/>
            <person name="Tischler P."/>
            <person name="Arnold R."/>
            <person name="Montanaro J."/>
            <person name="Wagner M."/>
            <person name="Rattei T."/>
            <person name="Horn M."/>
        </authorList>
    </citation>
    <scope>NUCLEOTIDE SEQUENCE [LARGE SCALE GENOMIC DNA]</scope>
    <source>
        <strain evidence="16 17">5a2</strain>
    </source>
</reference>
<evidence type="ECO:0000256" key="9">
    <source>
        <dbReference type="ARBA" id="ARBA00022694"/>
    </source>
</evidence>
<feature type="binding site" evidence="14">
    <location>
        <position position="182"/>
    </location>
    <ligand>
        <name>S-adenosyl-L-methionine</name>
        <dbReference type="ChEBI" id="CHEBI:59789"/>
    </ligand>
</feature>
<keyword evidence="17" id="KW-1185">Reference proteome</keyword>
<gene>
    <name evidence="14" type="primary">rlmN</name>
    <name evidence="16" type="ordered locus">Aasi_1616</name>
</gene>
<protein>
    <recommendedName>
        <fullName evidence="14">Probable dual-specificity RNA methyltransferase RlmN</fullName>
        <ecNumber evidence="14">2.1.1.192</ecNumber>
    </recommendedName>
    <alternativeName>
        <fullName evidence="14">23S rRNA (adenine(2503)-C(2))-methyltransferase</fullName>
    </alternativeName>
    <alternativeName>
        <fullName evidence="14">23S rRNA m2A2503 methyltransferase</fullName>
    </alternativeName>
    <alternativeName>
        <fullName evidence="14">Ribosomal RNA large subunit methyltransferase N</fullName>
    </alternativeName>
    <alternativeName>
        <fullName evidence="14">tRNA (adenine(37)-C(2))-methyltransferase</fullName>
    </alternativeName>
    <alternativeName>
        <fullName evidence="14">tRNA m2A37 methyltransferase</fullName>
    </alternativeName>
</protein>
<dbReference type="FunFam" id="3.20.20.70:FF:000014">
    <property type="entry name" value="Probable dual-specificity RNA methyltransferase RlmN"/>
    <property type="match status" value="1"/>
</dbReference>
<dbReference type="Pfam" id="PF04055">
    <property type="entry name" value="Radical_SAM"/>
    <property type="match status" value="1"/>
</dbReference>
<dbReference type="EMBL" id="CP001102">
    <property type="protein sequence ID" value="ACP20930.1"/>
    <property type="molecule type" value="Genomic_DNA"/>
</dbReference>
<dbReference type="SFLD" id="SFLDS00029">
    <property type="entry name" value="Radical_SAM"/>
    <property type="match status" value="1"/>
</dbReference>
<dbReference type="GO" id="GO:0070040">
    <property type="term" value="F:rRNA (adenine(2503)-C2-)-methyltransferase activity"/>
    <property type="evidence" value="ECO:0007669"/>
    <property type="project" value="UniProtKB-UniRule"/>
</dbReference>
<evidence type="ECO:0000256" key="8">
    <source>
        <dbReference type="ARBA" id="ARBA00022691"/>
    </source>
</evidence>
<dbReference type="OrthoDB" id="9793973at2"/>
<dbReference type="GO" id="GO:0005737">
    <property type="term" value="C:cytoplasm"/>
    <property type="evidence" value="ECO:0007669"/>
    <property type="project" value="UniProtKB-SubCell"/>
</dbReference>
<keyword evidence="6 14" id="KW-0489">Methyltransferase</keyword>
<dbReference type="PANTHER" id="PTHR30544">
    <property type="entry name" value="23S RRNA METHYLTRANSFERASE"/>
    <property type="match status" value="1"/>
</dbReference>
<comment type="catalytic activity">
    <reaction evidence="14">
        <text>adenosine(2503) in 23S rRNA + 2 reduced [2Fe-2S]-[ferredoxin] + 2 S-adenosyl-L-methionine = 2-methyladenosine(2503) in 23S rRNA + 5'-deoxyadenosine + L-methionine + 2 oxidized [2Fe-2S]-[ferredoxin] + S-adenosyl-L-homocysteine</text>
        <dbReference type="Rhea" id="RHEA:42916"/>
        <dbReference type="Rhea" id="RHEA-COMP:10000"/>
        <dbReference type="Rhea" id="RHEA-COMP:10001"/>
        <dbReference type="Rhea" id="RHEA-COMP:10152"/>
        <dbReference type="Rhea" id="RHEA-COMP:10282"/>
        <dbReference type="ChEBI" id="CHEBI:17319"/>
        <dbReference type="ChEBI" id="CHEBI:33737"/>
        <dbReference type="ChEBI" id="CHEBI:33738"/>
        <dbReference type="ChEBI" id="CHEBI:57844"/>
        <dbReference type="ChEBI" id="CHEBI:57856"/>
        <dbReference type="ChEBI" id="CHEBI:59789"/>
        <dbReference type="ChEBI" id="CHEBI:74411"/>
        <dbReference type="ChEBI" id="CHEBI:74497"/>
        <dbReference type="EC" id="2.1.1.192"/>
    </reaction>
</comment>
<evidence type="ECO:0000256" key="7">
    <source>
        <dbReference type="ARBA" id="ARBA00022679"/>
    </source>
</evidence>